<gene>
    <name evidence="2" type="ORF">IAD15_09215</name>
</gene>
<evidence type="ECO:0000313" key="2">
    <source>
        <dbReference type="EMBL" id="HIU14233.1"/>
    </source>
</evidence>
<dbReference type="Gene3D" id="3.40.50.1000">
    <property type="entry name" value="HAD superfamily/HAD-like"/>
    <property type="match status" value="1"/>
</dbReference>
<keyword evidence="1" id="KW-1133">Transmembrane helix</keyword>
<dbReference type="NCBIfam" id="TIGR01488">
    <property type="entry name" value="HAD-SF-IB"/>
    <property type="match status" value="1"/>
</dbReference>
<organism evidence="2 3">
    <name type="scientific">Candidatus Fimiplasma intestinipullorum</name>
    <dbReference type="NCBI Taxonomy" id="2840825"/>
    <lineage>
        <taxon>Bacteria</taxon>
        <taxon>Bacillati</taxon>
        <taxon>Bacillota</taxon>
        <taxon>Clostridia</taxon>
        <taxon>Eubacteriales</taxon>
        <taxon>Candidatus Fimiplasma</taxon>
    </lineage>
</organism>
<dbReference type="InterPro" id="IPR006385">
    <property type="entry name" value="HAD_hydro_SerB1"/>
</dbReference>
<evidence type="ECO:0000256" key="1">
    <source>
        <dbReference type="SAM" id="Phobius"/>
    </source>
</evidence>
<reference evidence="2" key="2">
    <citation type="journal article" date="2021" name="PeerJ">
        <title>Extensive microbial diversity within the chicken gut microbiome revealed by metagenomics and culture.</title>
        <authorList>
            <person name="Gilroy R."/>
            <person name="Ravi A."/>
            <person name="Getino M."/>
            <person name="Pursley I."/>
            <person name="Horton D.L."/>
            <person name="Alikhan N.F."/>
            <person name="Baker D."/>
            <person name="Gharbi K."/>
            <person name="Hall N."/>
            <person name="Watson M."/>
            <person name="Adriaenssens E.M."/>
            <person name="Foster-Nyarko E."/>
            <person name="Jarju S."/>
            <person name="Secka A."/>
            <person name="Antonio M."/>
            <person name="Oren A."/>
            <person name="Chaudhuri R.R."/>
            <person name="La Ragione R."/>
            <person name="Hildebrand F."/>
            <person name="Pallen M.J."/>
        </authorList>
    </citation>
    <scope>NUCLEOTIDE SEQUENCE</scope>
    <source>
        <strain evidence="2">CHK195-11698</strain>
    </source>
</reference>
<dbReference type="NCBIfam" id="TIGR01490">
    <property type="entry name" value="HAD-SF-IB-hyp1"/>
    <property type="match status" value="1"/>
</dbReference>
<evidence type="ECO:0000313" key="3">
    <source>
        <dbReference type="Proteomes" id="UP000824175"/>
    </source>
</evidence>
<reference evidence="2" key="1">
    <citation type="submission" date="2020-10" db="EMBL/GenBank/DDBJ databases">
        <authorList>
            <person name="Gilroy R."/>
        </authorList>
    </citation>
    <scope>NUCLEOTIDE SEQUENCE</scope>
    <source>
        <strain evidence="2">CHK195-11698</strain>
    </source>
</reference>
<dbReference type="Pfam" id="PF12710">
    <property type="entry name" value="HAD"/>
    <property type="match status" value="1"/>
</dbReference>
<protein>
    <submittedName>
        <fullName evidence="2">Haloacid dehalogenase-like hydrolase</fullName>
    </submittedName>
</protein>
<dbReference type="Gene3D" id="1.20.1440.100">
    <property type="entry name" value="SG protein - dephosphorylation function"/>
    <property type="match status" value="1"/>
</dbReference>
<name>A0A9D1L038_9FIRM</name>
<dbReference type="Proteomes" id="UP000824175">
    <property type="component" value="Unassembled WGS sequence"/>
</dbReference>
<sequence length="201" mass="23651">MQKIAFYDFDDTLLPYDSMARLVAYGLKRKPWLIYRLLPLLLYALAYGLHLISFRPLKQQILFPLKYLDEKELEDFYTQVLIPRYYPNVVATLQKHHQEGYFCVLVSASPESYLKYTDLPFDLVIGTQMAKHSNQMISPNCKGEEKVVRIQNALRERQIEIDYDRSYAYSDSDSDLPMLLLVKNRIRVVKHSGKMIPFETK</sequence>
<keyword evidence="2" id="KW-0378">Hydrolase</keyword>
<keyword evidence="1" id="KW-0812">Transmembrane</keyword>
<accession>A0A9D1L038</accession>
<dbReference type="EMBL" id="DVMJ01000078">
    <property type="protein sequence ID" value="HIU14233.1"/>
    <property type="molecule type" value="Genomic_DNA"/>
</dbReference>
<dbReference type="InterPro" id="IPR023214">
    <property type="entry name" value="HAD_sf"/>
</dbReference>
<comment type="caution">
    <text evidence="2">The sequence shown here is derived from an EMBL/GenBank/DDBJ whole genome shotgun (WGS) entry which is preliminary data.</text>
</comment>
<proteinExistence type="predicted"/>
<dbReference type="InterPro" id="IPR036412">
    <property type="entry name" value="HAD-like_sf"/>
</dbReference>
<dbReference type="AlphaFoldDB" id="A0A9D1L038"/>
<dbReference type="GO" id="GO:0016787">
    <property type="term" value="F:hydrolase activity"/>
    <property type="evidence" value="ECO:0007669"/>
    <property type="project" value="UniProtKB-KW"/>
</dbReference>
<dbReference type="SUPFAM" id="SSF56784">
    <property type="entry name" value="HAD-like"/>
    <property type="match status" value="1"/>
</dbReference>
<feature type="transmembrane region" description="Helical" evidence="1">
    <location>
        <begin position="33"/>
        <end position="52"/>
    </location>
</feature>
<keyword evidence="1" id="KW-0472">Membrane</keyword>